<feature type="transmembrane region" description="Helical" evidence="7">
    <location>
        <begin position="297"/>
        <end position="315"/>
    </location>
</feature>
<gene>
    <name evidence="9" type="primary">gutA_2</name>
    <name evidence="9" type="ORF">NCTC10343_03568</name>
</gene>
<feature type="transmembrane region" description="Helical" evidence="7">
    <location>
        <begin position="270"/>
        <end position="290"/>
    </location>
</feature>
<evidence type="ECO:0000259" key="8">
    <source>
        <dbReference type="PROSITE" id="PS50850"/>
    </source>
</evidence>
<dbReference type="NCBIfam" id="TIGR00792">
    <property type="entry name" value="gph"/>
    <property type="match status" value="1"/>
</dbReference>
<evidence type="ECO:0000256" key="1">
    <source>
        <dbReference type="ARBA" id="ARBA00004651"/>
    </source>
</evidence>
<dbReference type="PANTHER" id="PTHR11328">
    <property type="entry name" value="MAJOR FACILITATOR SUPERFAMILY DOMAIN-CONTAINING PROTEIN"/>
    <property type="match status" value="1"/>
</dbReference>
<dbReference type="CDD" id="cd17332">
    <property type="entry name" value="MFS_MelB_like"/>
    <property type="match status" value="1"/>
</dbReference>
<dbReference type="PROSITE" id="PS50850">
    <property type="entry name" value="MFS"/>
    <property type="match status" value="1"/>
</dbReference>
<feature type="transmembrane region" description="Helical" evidence="7">
    <location>
        <begin position="49"/>
        <end position="76"/>
    </location>
</feature>
<dbReference type="Proteomes" id="UP000254400">
    <property type="component" value="Unassembled WGS sequence"/>
</dbReference>
<dbReference type="AlphaFoldDB" id="A0A378Y2D2"/>
<dbReference type="InterPro" id="IPR039672">
    <property type="entry name" value="MFS_2"/>
</dbReference>
<reference evidence="9 10" key="1">
    <citation type="submission" date="2018-06" db="EMBL/GenBank/DDBJ databases">
        <authorList>
            <consortium name="Pathogen Informatics"/>
            <person name="Doyle S."/>
        </authorList>
    </citation>
    <scope>NUCLEOTIDE SEQUENCE [LARGE SCALE GENOMIC DNA]</scope>
    <source>
        <strain evidence="9 10">NCTC10343</strain>
    </source>
</reference>
<dbReference type="PANTHER" id="PTHR11328:SF36">
    <property type="entry name" value="MELIBIOSE PERMEASE"/>
    <property type="match status" value="1"/>
</dbReference>
<dbReference type="SUPFAM" id="SSF103473">
    <property type="entry name" value="MFS general substrate transporter"/>
    <property type="match status" value="1"/>
</dbReference>
<keyword evidence="6 7" id="KW-0472">Membrane</keyword>
<feature type="transmembrane region" description="Helical" evidence="7">
    <location>
        <begin position="118"/>
        <end position="140"/>
    </location>
</feature>
<evidence type="ECO:0000313" key="10">
    <source>
        <dbReference type="Proteomes" id="UP000254400"/>
    </source>
</evidence>
<feature type="transmembrane region" description="Helical" evidence="7">
    <location>
        <begin position="404"/>
        <end position="423"/>
    </location>
</feature>
<dbReference type="Gene3D" id="1.20.1250.20">
    <property type="entry name" value="MFS general substrate transporter like domains"/>
    <property type="match status" value="1"/>
</dbReference>
<accession>A0A378Y2D2</accession>
<dbReference type="RefSeq" id="WP_019687940.1">
    <property type="nucleotide sequence ID" value="NZ_CP036496.1"/>
</dbReference>
<feature type="transmembrane region" description="Helical" evidence="7">
    <location>
        <begin position="233"/>
        <end position="258"/>
    </location>
</feature>
<comment type="subcellular location">
    <subcellularLocation>
        <location evidence="1">Cell membrane</location>
        <topology evidence="1">Multi-pass membrane protein</topology>
    </subcellularLocation>
</comment>
<dbReference type="GO" id="GO:0008643">
    <property type="term" value="P:carbohydrate transport"/>
    <property type="evidence" value="ECO:0007669"/>
    <property type="project" value="InterPro"/>
</dbReference>
<dbReference type="InterPro" id="IPR036259">
    <property type="entry name" value="MFS_trans_sf"/>
</dbReference>
<name>A0A378Y2D2_PAEPO</name>
<feature type="transmembrane region" description="Helical" evidence="7">
    <location>
        <begin position="374"/>
        <end position="392"/>
    </location>
</feature>
<evidence type="ECO:0000256" key="4">
    <source>
        <dbReference type="ARBA" id="ARBA00022847"/>
    </source>
</evidence>
<feature type="transmembrane region" description="Helical" evidence="7">
    <location>
        <begin position="21"/>
        <end position="43"/>
    </location>
</feature>
<keyword evidence="4" id="KW-0769">Symport</keyword>
<keyword evidence="3 7" id="KW-0812">Transmembrane</keyword>
<dbReference type="EMBL" id="UGSC01000001">
    <property type="protein sequence ID" value="SUA70691.1"/>
    <property type="molecule type" value="Genomic_DNA"/>
</dbReference>
<dbReference type="Pfam" id="PF13347">
    <property type="entry name" value="MFS_2"/>
    <property type="match status" value="1"/>
</dbReference>
<proteinExistence type="predicted"/>
<evidence type="ECO:0000256" key="6">
    <source>
        <dbReference type="ARBA" id="ARBA00023136"/>
    </source>
</evidence>
<evidence type="ECO:0000256" key="7">
    <source>
        <dbReference type="SAM" id="Phobius"/>
    </source>
</evidence>
<evidence type="ECO:0000256" key="2">
    <source>
        <dbReference type="ARBA" id="ARBA00022448"/>
    </source>
</evidence>
<keyword evidence="5 7" id="KW-1133">Transmembrane helix</keyword>
<evidence type="ECO:0000256" key="3">
    <source>
        <dbReference type="ARBA" id="ARBA00022692"/>
    </source>
</evidence>
<organism evidence="9 10">
    <name type="scientific">Paenibacillus polymyxa</name>
    <name type="common">Bacillus polymyxa</name>
    <dbReference type="NCBI Taxonomy" id="1406"/>
    <lineage>
        <taxon>Bacteria</taxon>
        <taxon>Bacillati</taxon>
        <taxon>Bacillota</taxon>
        <taxon>Bacilli</taxon>
        <taxon>Bacillales</taxon>
        <taxon>Paenibacillaceae</taxon>
        <taxon>Paenibacillus</taxon>
    </lineage>
</organism>
<protein>
    <submittedName>
        <fullName evidence="9">Uncharacterized symporter yihO</fullName>
    </submittedName>
</protein>
<evidence type="ECO:0000256" key="5">
    <source>
        <dbReference type="ARBA" id="ARBA00022989"/>
    </source>
</evidence>
<dbReference type="InterPro" id="IPR001927">
    <property type="entry name" value="Na/Gal_symport"/>
</dbReference>
<dbReference type="GeneID" id="93346907"/>
<feature type="transmembrane region" description="Helical" evidence="7">
    <location>
        <begin position="321"/>
        <end position="340"/>
    </location>
</feature>
<dbReference type="GO" id="GO:0006814">
    <property type="term" value="P:sodium ion transport"/>
    <property type="evidence" value="ECO:0007669"/>
    <property type="project" value="InterPro"/>
</dbReference>
<dbReference type="GO" id="GO:0015293">
    <property type="term" value="F:symporter activity"/>
    <property type="evidence" value="ECO:0007669"/>
    <property type="project" value="UniProtKB-KW"/>
</dbReference>
<evidence type="ECO:0000313" key="9">
    <source>
        <dbReference type="EMBL" id="SUA70691.1"/>
    </source>
</evidence>
<keyword evidence="2" id="KW-0813">Transport</keyword>
<dbReference type="InterPro" id="IPR020846">
    <property type="entry name" value="MFS_dom"/>
</dbReference>
<feature type="transmembrane region" description="Helical" evidence="7">
    <location>
        <begin position="161"/>
        <end position="180"/>
    </location>
</feature>
<feature type="transmembrane region" description="Helical" evidence="7">
    <location>
        <begin position="88"/>
        <end position="106"/>
    </location>
</feature>
<feature type="transmembrane region" description="Helical" evidence="7">
    <location>
        <begin position="186"/>
        <end position="205"/>
    </location>
</feature>
<dbReference type="GO" id="GO:0005886">
    <property type="term" value="C:plasma membrane"/>
    <property type="evidence" value="ECO:0007669"/>
    <property type="project" value="UniProtKB-SubCell"/>
</dbReference>
<feature type="domain" description="Major facilitator superfamily (MFS) profile" evidence="8">
    <location>
        <begin position="13"/>
        <end position="426"/>
    </location>
</feature>
<sequence>MLTSASAKNNDKVSLKTLISYSLSSYGMNVIYNLTAVYLMFFYTDSFGLNALAVGTLLMVARVIDAVVDIFIGIAVDNTNTRWGKFRPYMFIGAFLVTLTTLALFLSPDLSSAGKLVYAYVTYIAWSISYSILDIPYWSLSAAITKDAAERTKVVTVPRTVASAGLWTVNVVALPLVHFFNGWAGAVAVLCGLFFVCMMFTVFGVKEKHVVPRHEKQTLKGVLRLFFIENRPLRLLIISFFIIEMTANIRNAFTLYYFKYNLGAEAFIPLFMGLTVGFQIAGNVAVPFIAKWIGKKGTSIAGVLITSISMIALFFCGNSIVLVFILSCIISFGVGLNYVVMSTMLADCVDYGEWKTGNRSEGMVFSANVFRAKLAAAIGSAVGGYALALAGYQPNIVQTNTTLIWLTLLFTIIPGVLTFLSVFPMKNYELTETMNRKIVQEVRARREQGEPSVQ</sequence>